<name>A0A1D7TNU7_9BACT</name>
<accession>A0A1D7TNU7</accession>
<proteinExistence type="predicted"/>
<dbReference type="SUPFAM" id="SSF55729">
    <property type="entry name" value="Acyl-CoA N-acyltransferases (Nat)"/>
    <property type="match status" value="1"/>
</dbReference>
<dbReference type="PROSITE" id="PS51186">
    <property type="entry name" value="GNAT"/>
    <property type="match status" value="1"/>
</dbReference>
<dbReference type="AlphaFoldDB" id="A0A1D7TNU7"/>
<dbReference type="RefSeq" id="WP_069479178.1">
    <property type="nucleotide sequence ID" value="NZ_CP017111.1"/>
</dbReference>
<sequence>MPLHLRNFTTLTHAESDMVLRWRNTEKVRTFMYNPTLISEEEHASFLASLRERDDKRYFLLLRDTEPIGVIDMTQIGQDSAMIGLYANPECNEKGIGLLLMQSLISYGFEQLHLKTLYAEVFEHNARAKALYEKCGFCEINRKQVNEKKVICMELRA</sequence>
<feature type="domain" description="N-acetyltransferase" evidence="1">
    <location>
        <begin position="6"/>
        <end position="157"/>
    </location>
</feature>
<dbReference type="InterPro" id="IPR000182">
    <property type="entry name" value="GNAT_dom"/>
</dbReference>
<dbReference type="PANTHER" id="PTHR43415:SF3">
    <property type="entry name" value="GNAT-FAMILY ACETYLTRANSFERASE"/>
    <property type="match status" value="1"/>
</dbReference>
<dbReference type="PANTHER" id="PTHR43415">
    <property type="entry name" value="SPERMIDINE N(1)-ACETYLTRANSFERASE"/>
    <property type="match status" value="1"/>
</dbReference>
<keyword evidence="3" id="KW-1185">Reference proteome</keyword>
<organism evidence="2 3">
    <name type="scientific">Sulfurospirillum halorespirans DSM 13726</name>
    <dbReference type="NCBI Taxonomy" id="1193502"/>
    <lineage>
        <taxon>Bacteria</taxon>
        <taxon>Pseudomonadati</taxon>
        <taxon>Campylobacterota</taxon>
        <taxon>Epsilonproteobacteria</taxon>
        <taxon>Campylobacterales</taxon>
        <taxon>Sulfurospirillaceae</taxon>
        <taxon>Sulfurospirillum</taxon>
    </lineage>
</organism>
<dbReference type="InterPro" id="IPR016181">
    <property type="entry name" value="Acyl_CoA_acyltransferase"/>
</dbReference>
<protein>
    <submittedName>
        <fullName evidence="2">Putative pseudoaminic acid biosynthesis N-acetyltransferase</fullName>
    </submittedName>
</protein>
<dbReference type="STRING" id="1193502.SHALO_2911"/>
<dbReference type="KEGG" id="shal:SHALO_2911"/>
<reference evidence="3" key="1">
    <citation type="submission" date="2016-08" db="EMBL/GenBank/DDBJ databases">
        <title>Complete genome sequence of the organohalide-respiring Epsilonproteobacterium Sulfurospirillum halorespirans.</title>
        <authorList>
            <person name="Goris T."/>
            <person name="Zimmermann J."/>
            <person name="Schenz B."/>
            <person name="Lemos M."/>
            <person name="Hackermueller J."/>
            <person name="Diekert G."/>
        </authorList>
    </citation>
    <scope>NUCLEOTIDE SEQUENCE [LARGE SCALE GENOMIC DNA]</scope>
    <source>
        <strain>DSM 13726</strain>
        <strain evidence="3">PCE-M2</strain>
    </source>
</reference>
<evidence type="ECO:0000259" key="1">
    <source>
        <dbReference type="PROSITE" id="PS51186"/>
    </source>
</evidence>
<keyword evidence="2" id="KW-0808">Transferase</keyword>
<dbReference type="EMBL" id="CP017111">
    <property type="protein sequence ID" value="AOO66663.1"/>
    <property type="molecule type" value="Genomic_DNA"/>
</dbReference>
<dbReference type="Gene3D" id="3.40.630.30">
    <property type="match status" value="1"/>
</dbReference>
<dbReference type="GO" id="GO:0016747">
    <property type="term" value="F:acyltransferase activity, transferring groups other than amino-acyl groups"/>
    <property type="evidence" value="ECO:0007669"/>
    <property type="project" value="InterPro"/>
</dbReference>
<dbReference type="Pfam" id="PF13302">
    <property type="entry name" value="Acetyltransf_3"/>
    <property type="match status" value="1"/>
</dbReference>
<gene>
    <name evidence="2" type="ORF">SHALO_2911</name>
</gene>
<evidence type="ECO:0000313" key="2">
    <source>
        <dbReference type="EMBL" id="AOO66663.1"/>
    </source>
</evidence>
<dbReference type="Proteomes" id="UP000094609">
    <property type="component" value="Chromosome"/>
</dbReference>
<dbReference type="InterPro" id="IPR020036">
    <property type="entry name" value="PseH"/>
</dbReference>
<dbReference type="NCBIfam" id="TIGR03585">
    <property type="entry name" value="PseH"/>
    <property type="match status" value="1"/>
</dbReference>
<evidence type="ECO:0000313" key="3">
    <source>
        <dbReference type="Proteomes" id="UP000094609"/>
    </source>
</evidence>